<proteinExistence type="predicted"/>
<keyword evidence="3" id="KW-0560">Oxidoreductase</keyword>
<evidence type="ECO:0000313" key="6">
    <source>
        <dbReference type="EMBL" id="MBB5031932.1"/>
    </source>
</evidence>
<dbReference type="Proteomes" id="UP000590740">
    <property type="component" value="Unassembled WGS sequence"/>
</dbReference>
<keyword evidence="1" id="KW-0004">4Fe-4S</keyword>
<keyword evidence="4" id="KW-0408">Iron</keyword>
<comment type="caution">
    <text evidence="6">The sequence shown here is derived from an EMBL/GenBank/DDBJ whole genome shotgun (WGS) entry which is preliminary data.</text>
</comment>
<evidence type="ECO:0000256" key="1">
    <source>
        <dbReference type="ARBA" id="ARBA00022485"/>
    </source>
</evidence>
<dbReference type="EMBL" id="JACHIG010000002">
    <property type="protein sequence ID" value="MBB5031932.1"/>
    <property type="molecule type" value="Genomic_DNA"/>
</dbReference>
<dbReference type="GO" id="GO:0051539">
    <property type="term" value="F:4 iron, 4 sulfur cluster binding"/>
    <property type="evidence" value="ECO:0007669"/>
    <property type="project" value="UniProtKB-KW"/>
</dbReference>
<dbReference type="RefSeq" id="WP_184338857.1">
    <property type="nucleotide sequence ID" value="NZ_JACHIG010000002.1"/>
</dbReference>
<evidence type="ECO:0008006" key="8">
    <source>
        <dbReference type="Google" id="ProtNLM"/>
    </source>
</evidence>
<keyword evidence="7" id="KW-1185">Reference proteome</keyword>
<organism evidence="6 7">
    <name type="scientific">Prosthecobacter vanneervenii</name>
    <dbReference type="NCBI Taxonomy" id="48466"/>
    <lineage>
        <taxon>Bacteria</taxon>
        <taxon>Pseudomonadati</taxon>
        <taxon>Verrucomicrobiota</taxon>
        <taxon>Verrucomicrobiia</taxon>
        <taxon>Verrucomicrobiales</taxon>
        <taxon>Verrucomicrobiaceae</taxon>
        <taxon>Prosthecobacter</taxon>
    </lineage>
</organism>
<dbReference type="Pfam" id="PF12831">
    <property type="entry name" value="FAD_oxidored"/>
    <property type="match status" value="1"/>
</dbReference>
<dbReference type="GO" id="GO:0046872">
    <property type="term" value="F:metal ion binding"/>
    <property type="evidence" value="ECO:0007669"/>
    <property type="project" value="UniProtKB-KW"/>
</dbReference>
<evidence type="ECO:0000313" key="7">
    <source>
        <dbReference type="Proteomes" id="UP000590740"/>
    </source>
</evidence>
<dbReference type="PANTHER" id="PTHR43498:SF1">
    <property type="entry name" value="COB--COM HETERODISULFIDE REDUCTASE IRON-SULFUR SUBUNIT A"/>
    <property type="match status" value="1"/>
</dbReference>
<dbReference type="PANTHER" id="PTHR43498">
    <property type="entry name" value="FERREDOXIN:COB-COM HETERODISULFIDE REDUCTASE SUBUNIT A"/>
    <property type="match status" value="1"/>
</dbReference>
<dbReference type="SUPFAM" id="SSF51905">
    <property type="entry name" value="FAD/NAD(P)-binding domain"/>
    <property type="match status" value="1"/>
</dbReference>
<dbReference type="InterPro" id="IPR039650">
    <property type="entry name" value="HdrA-like"/>
</dbReference>
<dbReference type="Gene3D" id="3.50.50.60">
    <property type="entry name" value="FAD/NAD(P)-binding domain"/>
    <property type="match status" value="1"/>
</dbReference>
<accession>A0A7W7Y9J4</accession>
<dbReference type="InterPro" id="IPR036188">
    <property type="entry name" value="FAD/NAD-bd_sf"/>
</dbReference>
<evidence type="ECO:0000256" key="2">
    <source>
        <dbReference type="ARBA" id="ARBA00022723"/>
    </source>
</evidence>
<protein>
    <recommendedName>
        <fullName evidence="8">FAD dependent oxidoreductase</fullName>
    </recommendedName>
</protein>
<dbReference type="AlphaFoldDB" id="A0A7W7Y9J4"/>
<reference evidence="6 7" key="1">
    <citation type="submission" date="2020-08" db="EMBL/GenBank/DDBJ databases">
        <title>Genomic Encyclopedia of Type Strains, Phase IV (KMG-IV): sequencing the most valuable type-strain genomes for metagenomic binning, comparative biology and taxonomic classification.</title>
        <authorList>
            <person name="Goeker M."/>
        </authorList>
    </citation>
    <scope>NUCLEOTIDE SEQUENCE [LARGE SCALE GENOMIC DNA]</scope>
    <source>
        <strain evidence="6 7">DSM 12252</strain>
    </source>
</reference>
<gene>
    <name evidence="6" type="ORF">HNQ65_001500</name>
</gene>
<dbReference type="GO" id="GO:0016491">
    <property type="term" value="F:oxidoreductase activity"/>
    <property type="evidence" value="ECO:0007669"/>
    <property type="project" value="UniProtKB-KW"/>
</dbReference>
<sequence length="528" mass="58681">MVAANPAGIAAAVAAAKSGAKVIVLEESAHVGGIIAAGLTNADIRKHGAVGGLYNEFKRRIVEHYTTTYGANSRQVKVCKNGTMMEPHIAEKVFRDMLVAEKNITLLQRQRVVSARVKHDAGERNAIPGKRIDGAAPKEFGPKVKLASITAEDLSNPGTQTEFRAAVFIDCTYEGDIAALAGVPYRVGRESRTTFGEPHAGHIYVRFKDYNPLPGSTGAADDGIQAFCFRFHLTKDKSNSVPVEKPSSFDRHDYQHILSQIAEGKITRFTQVIQLYEMPNSKFEVNSDHPHQDTGVPAESLDLAEENWRWPEAGPTEREHIFNRYWSHNEGLVWLLQNDPAVPLSIRNEASQWGFPKDEFTDHRHRPHHIYVRQGRRIWGEYTLTENDARPVFETGLPARFADGIAVTEFEFDSHAVRKYDPAFPMLRPGYFFIAHDPFQLPYRIMVPKCVDGLLVPVACSASHVGYQTLRMEPVFMALGEASGIAATASLDEKTEVRGVNVSAVRKEIINRGGVILFENTALKPEDL</sequence>
<keyword evidence="5" id="KW-0411">Iron-sulfur</keyword>
<evidence type="ECO:0000256" key="3">
    <source>
        <dbReference type="ARBA" id="ARBA00023002"/>
    </source>
</evidence>
<evidence type="ECO:0000256" key="5">
    <source>
        <dbReference type="ARBA" id="ARBA00023014"/>
    </source>
</evidence>
<keyword evidence="2" id="KW-0479">Metal-binding</keyword>
<evidence type="ECO:0000256" key="4">
    <source>
        <dbReference type="ARBA" id="ARBA00023004"/>
    </source>
</evidence>
<name>A0A7W7Y9J4_9BACT</name>